<sequence length="132" mass="15824">MNVLFKMIPKEKVVYIYDDSTIRQAMEKMEHYRYTIIPILNKEGEYVSSISEGDLLWYIKNKSDFNYKKAEQHYIYEVKKEKDIKSNGINTEMKDLIDTIENQNYVPIVDDRNIFIGIVTRKSVIQYLLQKR</sequence>
<keyword evidence="4" id="KW-1185">Reference proteome</keyword>
<dbReference type="Gene3D" id="3.10.580.10">
    <property type="entry name" value="CBS-domain"/>
    <property type="match status" value="1"/>
</dbReference>
<evidence type="ECO:0000313" key="4">
    <source>
        <dbReference type="Proteomes" id="UP000032740"/>
    </source>
</evidence>
<dbReference type="SUPFAM" id="SSF54631">
    <property type="entry name" value="CBS-domain pair"/>
    <property type="match status" value="1"/>
</dbReference>
<protein>
    <recommendedName>
        <fullName evidence="2">CBS domain-containing protein</fullName>
    </recommendedName>
</protein>
<evidence type="ECO:0000259" key="2">
    <source>
        <dbReference type="PROSITE" id="PS51371"/>
    </source>
</evidence>
<dbReference type="Pfam" id="PF00571">
    <property type="entry name" value="CBS"/>
    <property type="match status" value="2"/>
</dbReference>
<feature type="domain" description="CBS" evidence="2">
    <location>
        <begin position="7"/>
        <end position="65"/>
    </location>
</feature>
<evidence type="ECO:0000313" key="3">
    <source>
        <dbReference type="EMBL" id="CCV64403.1"/>
    </source>
</evidence>
<dbReference type="RefSeq" id="WP_026659448.1">
    <property type="nucleotide sequence ID" value="NC_022538.1"/>
</dbReference>
<dbReference type="InterPro" id="IPR000644">
    <property type="entry name" value="CBS_dom"/>
</dbReference>
<reference evidence="3 4" key="1">
    <citation type="journal article" date="2013" name="J. Mol. Microbiol. Biotechnol.">
        <title>Analysis of the Complete Genomes of Acholeplasma brassicae , A. palmae and A. laidlawii and Their Comparison to the Obligate Parasites from ' Candidatus Phytoplasma'.</title>
        <authorList>
            <person name="Kube M."/>
            <person name="Siewert C."/>
            <person name="Migdoll A.M."/>
            <person name="Duduk B."/>
            <person name="Holz S."/>
            <person name="Rabus R."/>
            <person name="Seemuller E."/>
            <person name="Mitrovic J."/>
            <person name="Muller I."/>
            <person name="Buttner C."/>
            <person name="Reinhardt R."/>
        </authorList>
    </citation>
    <scope>NUCLEOTIDE SEQUENCE [LARGE SCALE GENOMIC DNA]</scope>
    <source>
        <strain evidence="3 4">J233</strain>
    </source>
</reference>
<evidence type="ECO:0000256" key="1">
    <source>
        <dbReference type="PROSITE-ProRule" id="PRU00703"/>
    </source>
</evidence>
<proteinExistence type="predicted"/>
<accession>U4KL07</accession>
<dbReference type="Proteomes" id="UP000032740">
    <property type="component" value="Chromosome"/>
</dbReference>
<dbReference type="AlphaFoldDB" id="U4KL07"/>
<gene>
    <name evidence="3" type="ORF">BN85408260</name>
</gene>
<dbReference type="STRING" id="1318466.BN85408260"/>
<dbReference type="InterPro" id="IPR046342">
    <property type="entry name" value="CBS_dom_sf"/>
</dbReference>
<keyword evidence="1" id="KW-0129">CBS domain</keyword>
<dbReference type="PROSITE" id="PS51371">
    <property type="entry name" value="CBS"/>
    <property type="match status" value="1"/>
</dbReference>
<dbReference type="HOGENOM" id="CLU_117108_0_0_14"/>
<dbReference type="KEGG" id="apal:BN85408260"/>
<dbReference type="EMBL" id="FO681347">
    <property type="protein sequence ID" value="CCV64403.1"/>
    <property type="molecule type" value="Genomic_DNA"/>
</dbReference>
<dbReference type="SMART" id="SM00116">
    <property type="entry name" value="CBS"/>
    <property type="match status" value="2"/>
</dbReference>
<name>U4KL07_ALTPJ</name>
<organism evidence="3 4">
    <name type="scientific">Alteracholeplasma palmae (strain ATCC 49389 / J233)</name>
    <name type="common">Acholeplasma palmae</name>
    <dbReference type="NCBI Taxonomy" id="1318466"/>
    <lineage>
        <taxon>Bacteria</taxon>
        <taxon>Bacillati</taxon>
        <taxon>Mycoplasmatota</taxon>
        <taxon>Mollicutes</taxon>
        <taxon>Acholeplasmatales</taxon>
        <taxon>Acholeplasmataceae</taxon>
        <taxon>Acholeplasma</taxon>
    </lineage>
</organism>
<dbReference type="CDD" id="cd09834">
    <property type="entry name" value="CBS_pair_bac"/>
    <property type="match status" value="1"/>
</dbReference>